<accession>A0ABQ8US57</accession>
<organism evidence="6 7">
    <name type="scientific">Paratrimastix pyriformis</name>
    <dbReference type="NCBI Taxonomy" id="342808"/>
    <lineage>
        <taxon>Eukaryota</taxon>
        <taxon>Metamonada</taxon>
        <taxon>Preaxostyla</taxon>
        <taxon>Paratrimastigidae</taxon>
        <taxon>Paratrimastix</taxon>
    </lineage>
</organism>
<sequence length="220" mass="25077">MVNIRRATISDLMLMQHCNLNCLPENYNLRYYLYHGLLWPQLLHCAEIPGKGKIVGYVLAKMEDEDGDAPHGHITSISVMRTHRKLALASNLMHASERSMVENYGAQFCSLHVRETNTAAKHLYAQTLGFLKADQEKGYYADGENADYMKMPLSPPMFPHPHAEIQRRREEEQRRKAEEARRVKEAAEATRSEASKDEAGQAQEKPAKGDHAKVPKKKKH</sequence>
<keyword evidence="1" id="KW-0808">Transferase</keyword>
<dbReference type="PROSITE" id="PS51186">
    <property type="entry name" value="GNAT"/>
    <property type="match status" value="1"/>
</dbReference>
<gene>
    <name evidence="6" type="ORF">PAPYR_2324</name>
</gene>
<evidence type="ECO:0000313" key="7">
    <source>
        <dbReference type="Proteomes" id="UP001141327"/>
    </source>
</evidence>
<evidence type="ECO:0000256" key="3">
    <source>
        <dbReference type="ARBA" id="ARBA00025786"/>
    </source>
</evidence>
<dbReference type="InterPro" id="IPR016181">
    <property type="entry name" value="Acyl_CoA_acyltransferase"/>
</dbReference>
<protein>
    <submittedName>
        <fullName evidence="6">N-alpha-acetyltransferase 11</fullName>
    </submittedName>
</protein>
<feature type="domain" description="N-acetyltransferase" evidence="5">
    <location>
        <begin position="2"/>
        <end position="154"/>
    </location>
</feature>
<comment type="caution">
    <text evidence="6">The sequence shown here is derived from an EMBL/GenBank/DDBJ whole genome shotgun (WGS) entry which is preliminary data.</text>
</comment>
<dbReference type="InterPro" id="IPR000182">
    <property type="entry name" value="GNAT_dom"/>
</dbReference>
<keyword evidence="2" id="KW-0012">Acyltransferase</keyword>
<dbReference type="PANTHER" id="PTHR23091">
    <property type="entry name" value="N-TERMINAL ACETYLTRANSFERASE"/>
    <property type="match status" value="1"/>
</dbReference>
<comment type="similarity">
    <text evidence="3">Belongs to the acetyltransferase family. ARD1 subfamily.</text>
</comment>
<evidence type="ECO:0000256" key="2">
    <source>
        <dbReference type="ARBA" id="ARBA00023315"/>
    </source>
</evidence>
<dbReference type="Proteomes" id="UP001141327">
    <property type="component" value="Unassembled WGS sequence"/>
</dbReference>
<dbReference type="PANTHER" id="PTHR23091:SF4">
    <property type="entry name" value="N-TERMINAL AMINO-ACID N(ALPHA)-ACETYLTRANSFERASE NATA"/>
    <property type="match status" value="1"/>
</dbReference>
<keyword evidence="7" id="KW-1185">Reference proteome</keyword>
<reference evidence="6" key="1">
    <citation type="journal article" date="2022" name="bioRxiv">
        <title>Genomics of Preaxostyla Flagellates Illuminates Evolutionary Transitions and the Path Towards Mitochondrial Loss.</title>
        <authorList>
            <person name="Novak L.V.F."/>
            <person name="Treitli S.C."/>
            <person name="Pyrih J."/>
            <person name="Halakuc P."/>
            <person name="Pipaliya S.V."/>
            <person name="Vacek V."/>
            <person name="Brzon O."/>
            <person name="Soukal P."/>
            <person name="Eme L."/>
            <person name="Dacks J.B."/>
            <person name="Karnkowska A."/>
            <person name="Elias M."/>
            <person name="Hampl V."/>
        </authorList>
    </citation>
    <scope>NUCLEOTIDE SEQUENCE</scope>
    <source>
        <strain evidence="6">RCP-MX</strain>
    </source>
</reference>
<dbReference type="Pfam" id="PF00583">
    <property type="entry name" value="Acetyltransf_1"/>
    <property type="match status" value="1"/>
</dbReference>
<dbReference type="SUPFAM" id="SSF55729">
    <property type="entry name" value="Acyl-CoA N-acyltransferases (Nat)"/>
    <property type="match status" value="1"/>
</dbReference>
<evidence type="ECO:0000313" key="6">
    <source>
        <dbReference type="EMBL" id="KAJ4461286.1"/>
    </source>
</evidence>
<name>A0ABQ8US57_9EUKA</name>
<dbReference type="EMBL" id="JAPMOS010000008">
    <property type="protein sequence ID" value="KAJ4461286.1"/>
    <property type="molecule type" value="Genomic_DNA"/>
</dbReference>
<dbReference type="InterPro" id="IPR045047">
    <property type="entry name" value="Ard1-like"/>
</dbReference>
<evidence type="ECO:0000259" key="5">
    <source>
        <dbReference type="PROSITE" id="PS51186"/>
    </source>
</evidence>
<dbReference type="CDD" id="cd04301">
    <property type="entry name" value="NAT_SF"/>
    <property type="match status" value="1"/>
</dbReference>
<feature type="compositionally biased region" description="Basic and acidic residues" evidence="4">
    <location>
        <begin position="161"/>
        <end position="213"/>
    </location>
</feature>
<feature type="region of interest" description="Disordered" evidence="4">
    <location>
        <begin position="151"/>
        <end position="220"/>
    </location>
</feature>
<evidence type="ECO:0000256" key="4">
    <source>
        <dbReference type="SAM" id="MobiDB-lite"/>
    </source>
</evidence>
<proteinExistence type="inferred from homology"/>
<dbReference type="Gene3D" id="3.40.630.30">
    <property type="match status" value="1"/>
</dbReference>
<evidence type="ECO:0000256" key="1">
    <source>
        <dbReference type="ARBA" id="ARBA00022679"/>
    </source>
</evidence>